<gene>
    <name evidence="2" type="ORF">E4U60_000411</name>
</gene>
<evidence type="ECO:0000256" key="1">
    <source>
        <dbReference type="SAM" id="SignalP"/>
    </source>
</evidence>
<keyword evidence="1" id="KW-0732">Signal</keyword>
<feature type="signal peptide" evidence="1">
    <location>
        <begin position="1"/>
        <end position="19"/>
    </location>
</feature>
<name>A0A9P7ME70_9HYPO</name>
<dbReference type="Proteomes" id="UP000706124">
    <property type="component" value="Unassembled WGS sequence"/>
</dbReference>
<dbReference type="AlphaFoldDB" id="A0A9P7ME70"/>
<comment type="caution">
    <text evidence="2">The sequence shown here is derived from an EMBL/GenBank/DDBJ whole genome shotgun (WGS) entry which is preliminary data.</text>
</comment>
<proteinExistence type="predicted"/>
<feature type="chain" id="PRO_5040231957" evidence="1">
    <location>
        <begin position="20"/>
        <end position="64"/>
    </location>
</feature>
<keyword evidence="3" id="KW-1185">Reference proteome</keyword>
<evidence type="ECO:0000313" key="3">
    <source>
        <dbReference type="Proteomes" id="UP000706124"/>
    </source>
</evidence>
<sequence>MKFLSLIYIFGAIVSPVIAHTDPNVKEAVDAVNRDMSGAPTEMLARRPYRIPLSILDGTLNTCD</sequence>
<organism evidence="2 3">
    <name type="scientific">Claviceps pazoutovae</name>
    <dbReference type="NCBI Taxonomy" id="1649127"/>
    <lineage>
        <taxon>Eukaryota</taxon>
        <taxon>Fungi</taxon>
        <taxon>Dikarya</taxon>
        <taxon>Ascomycota</taxon>
        <taxon>Pezizomycotina</taxon>
        <taxon>Sordariomycetes</taxon>
        <taxon>Hypocreomycetidae</taxon>
        <taxon>Hypocreales</taxon>
        <taxon>Clavicipitaceae</taxon>
        <taxon>Claviceps</taxon>
    </lineage>
</organism>
<dbReference type="EMBL" id="SRPO01000110">
    <property type="protein sequence ID" value="KAG5940659.1"/>
    <property type="molecule type" value="Genomic_DNA"/>
</dbReference>
<evidence type="ECO:0000313" key="2">
    <source>
        <dbReference type="EMBL" id="KAG5940659.1"/>
    </source>
</evidence>
<accession>A0A9P7ME70</accession>
<reference evidence="2 3" key="1">
    <citation type="journal article" date="2020" name="bioRxiv">
        <title>Whole genome comparisons of ergot fungi reveals the divergence and evolution of species within the genus Claviceps are the result of varying mechanisms driving genome evolution and host range expansion.</title>
        <authorList>
            <person name="Wyka S.A."/>
            <person name="Mondo S.J."/>
            <person name="Liu M."/>
            <person name="Dettman J."/>
            <person name="Nalam V."/>
            <person name="Broders K.D."/>
        </authorList>
    </citation>
    <scope>NUCLEOTIDE SEQUENCE [LARGE SCALE GENOMIC DNA]</scope>
    <source>
        <strain evidence="2 3">CCC 1485</strain>
    </source>
</reference>
<protein>
    <submittedName>
        <fullName evidence="2">Uncharacterized protein</fullName>
    </submittedName>
</protein>
<dbReference type="OrthoDB" id="10311042at2759"/>